<evidence type="ECO:0000313" key="2">
    <source>
        <dbReference type="EMBL" id="PVH93953.1"/>
    </source>
</evidence>
<protein>
    <recommendedName>
        <fullName evidence="1">F-box domain-containing protein</fullName>
    </recommendedName>
</protein>
<organism evidence="2 3">
    <name type="scientific">Periconia macrospinosa</name>
    <dbReference type="NCBI Taxonomy" id="97972"/>
    <lineage>
        <taxon>Eukaryota</taxon>
        <taxon>Fungi</taxon>
        <taxon>Dikarya</taxon>
        <taxon>Ascomycota</taxon>
        <taxon>Pezizomycotina</taxon>
        <taxon>Dothideomycetes</taxon>
        <taxon>Pleosporomycetidae</taxon>
        <taxon>Pleosporales</taxon>
        <taxon>Massarineae</taxon>
        <taxon>Periconiaceae</taxon>
        <taxon>Periconia</taxon>
    </lineage>
</organism>
<dbReference type="CDD" id="cd09917">
    <property type="entry name" value="F-box_SF"/>
    <property type="match status" value="1"/>
</dbReference>
<dbReference type="Pfam" id="PF12937">
    <property type="entry name" value="F-box-like"/>
    <property type="match status" value="1"/>
</dbReference>
<evidence type="ECO:0000313" key="3">
    <source>
        <dbReference type="Proteomes" id="UP000244855"/>
    </source>
</evidence>
<dbReference type="PROSITE" id="PS50181">
    <property type="entry name" value="FBOX"/>
    <property type="match status" value="1"/>
</dbReference>
<dbReference type="Gene3D" id="1.20.1280.50">
    <property type="match status" value="1"/>
</dbReference>
<gene>
    <name evidence="2" type="ORF">DM02DRAFT_694391</name>
</gene>
<sequence length="248" mass="28537">MTSLQSLPTELLLKIMEHLTNTDPDTLFKVSLTSRKLHHIAQPLVYQHICFSLSCKKPENQLLSPWSKFIRGSHPRDLTTSLTLHNFSAEQPTDLSQLNPLYNLISSFQNLKTISLHLYQHFSMDKTRLPQIIVCRLLQSLPPTVENLELDTNGYEAFPDDNAHICPQIRRVLPQLAVLRLRVSTLCFWSKLEESREQEHEDSDAGGYMNLALVFVRTTGAAQVVEKRTGRQHGTHLPYYQFTSGWWQ</sequence>
<name>A0A2V1D8T8_9PLEO</name>
<dbReference type="InterPro" id="IPR036047">
    <property type="entry name" value="F-box-like_dom_sf"/>
</dbReference>
<dbReference type="AlphaFoldDB" id="A0A2V1D8T8"/>
<evidence type="ECO:0000259" key="1">
    <source>
        <dbReference type="PROSITE" id="PS50181"/>
    </source>
</evidence>
<dbReference type="STRING" id="97972.A0A2V1D8T8"/>
<proteinExistence type="predicted"/>
<feature type="domain" description="F-box" evidence="1">
    <location>
        <begin position="1"/>
        <end position="49"/>
    </location>
</feature>
<keyword evidence="3" id="KW-1185">Reference proteome</keyword>
<dbReference type="Proteomes" id="UP000244855">
    <property type="component" value="Unassembled WGS sequence"/>
</dbReference>
<dbReference type="EMBL" id="KZ805558">
    <property type="protein sequence ID" value="PVH93953.1"/>
    <property type="molecule type" value="Genomic_DNA"/>
</dbReference>
<dbReference type="InterPro" id="IPR001810">
    <property type="entry name" value="F-box_dom"/>
</dbReference>
<dbReference type="OrthoDB" id="4192220at2759"/>
<accession>A0A2V1D8T8</accession>
<dbReference type="SUPFAM" id="SSF81383">
    <property type="entry name" value="F-box domain"/>
    <property type="match status" value="1"/>
</dbReference>
<reference evidence="2 3" key="1">
    <citation type="journal article" date="2018" name="Sci. Rep.">
        <title>Comparative genomics provides insights into the lifestyle and reveals functional heterogeneity of dark septate endophytic fungi.</title>
        <authorList>
            <person name="Knapp D.G."/>
            <person name="Nemeth J.B."/>
            <person name="Barry K."/>
            <person name="Hainaut M."/>
            <person name="Henrissat B."/>
            <person name="Johnson J."/>
            <person name="Kuo A."/>
            <person name="Lim J.H.P."/>
            <person name="Lipzen A."/>
            <person name="Nolan M."/>
            <person name="Ohm R.A."/>
            <person name="Tamas L."/>
            <person name="Grigoriev I.V."/>
            <person name="Spatafora J.W."/>
            <person name="Nagy L.G."/>
            <person name="Kovacs G.M."/>
        </authorList>
    </citation>
    <scope>NUCLEOTIDE SEQUENCE [LARGE SCALE GENOMIC DNA]</scope>
    <source>
        <strain evidence="2 3">DSE2036</strain>
    </source>
</reference>